<reference evidence="2 3" key="1">
    <citation type="submission" date="2017-09" db="EMBL/GenBank/DDBJ databases">
        <authorList>
            <person name="Ehlers B."/>
            <person name="Leendertz F.H."/>
        </authorList>
    </citation>
    <scope>NUCLEOTIDE SEQUENCE [LARGE SCALE GENOMIC DNA]</scope>
    <source>
        <strain evidence="2 3">CGMCC 4.7095</strain>
    </source>
</reference>
<organism evidence="2 3">
    <name type="scientific">Streptomyces zhaozhouensis</name>
    <dbReference type="NCBI Taxonomy" id="1300267"/>
    <lineage>
        <taxon>Bacteria</taxon>
        <taxon>Bacillati</taxon>
        <taxon>Actinomycetota</taxon>
        <taxon>Actinomycetes</taxon>
        <taxon>Kitasatosporales</taxon>
        <taxon>Streptomycetaceae</taxon>
        <taxon>Streptomyces</taxon>
    </lineage>
</organism>
<dbReference type="AlphaFoldDB" id="A0A286E100"/>
<keyword evidence="3" id="KW-1185">Reference proteome</keyword>
<dbReference type="EMBL" id="OCNE01000018">
    <property type="protein sequence ID" value="SOD64578.1"/>
    <property type="molecule type" value="Genomic_DNA"/>
</dbReference>
<feature type="region of interest" description="Disordered" evidence="1">
    <location>
        <begin position="1"/>
        <end position="26"/>
    </location>
</feature>
<proteinExistence type="predicted"/>
<gene>
    <name evidence="2" type="ORF">SAMN06297387_11829</name>
</gene>
<evidence type="ECO:0000313" key="3">
    <source>
        <dbReference type="Proteomes" id="UP000219072"/>
    </source>
</evidence>
<dbReference type="Proteomes" id="UP000219072">
    <property type="component" value="Unassembled WGS sequence"/>
</dbReference>
<protein>
    <submittedName>
        <fullName evidence="2">Uncharacterized protein</fullName>
    </submittedName>
</protein>
<sequence length="355" mass="37535">MLSQTTSYVNAWPPQPSPVDWGEGRSPTPDHWRVIAATWLLAAWAPPGAPGWTWELLPGRTVPRGERRWSEPPAPEEIGEAAGLVGITRVESLLGRVSPGPGTASRATRTPEEAAGEVEALLRECVGAPDGRAGLLVRRLAHRLVDEFADVLRLTTGEDGALHLLRRDLDGATLRLTLRPAPETGRPPVLADDGAEGALRARIACVLTVLDSLLMVDNNDSVGIRLRHGRLGGNADGPLAGAAHWYAGLPGGNGHGEGDFAAFPTARLRSWLPRVLLLGLAEGEDEGGGWPEELVEEPDFRLAVHLLEELTDLVLGRMGGAPLGARAGLSDGEGRVTLLLVNGDEAAALELSGLC</sequence>
<evidence type="ECO:0000313" key="2">
    <source>
        <dbReference type="EMBL" id="SOD64578.1"/>
    </source>
</evidence>
<evidence type="ECO:0000256" key="1">
    <source>
        <dbReference type="SAM" id="MobiDB-lite"/>
    </source>
</evidence>
<accession>A0A286E100</accession>
<name>A0A286E100_9ACTN</name>